<evidence type="ECO:0000256" key="3">
    <source>
        <dbReference type="ARBA" id="ARBA00008915"/>
    </source>
</evidence>
<evidence type="ECO:0000256" key="6">
    <source>
        <dbReference type="ARBA" id="ARBA00022660"/>
    </source>
</evidence>
<evidence type="ECO:0000256" key="8">
    <source>
        <dbReference type="ARBA" id="ARBA00022792"/>
    </source>
</evidence>
<evidence type="ECO:0000256" key="13">
    <source>
        <dbReference type="ARBA" id="ARBA00023136"/>
    </source>
</evidence>
<keyword evidence="10" id="KW-0249">Electron transport</keyword>
<keyword evidence="13 17" id="KW-0472">Membrane</keyword>
<keyword evidence="5" id="KW-0813">Transport</keyword>
<feature type="transmembrane region" description="Helical" evidence="17">
    <location>
        <begin position="95"/>
        <end position="115"/>
    </location>
</feature>
<evidence type="ECO:0000256" key="17">
    <source>
        <dbReference type="SAM" id="Phobius"/>
    </source>
</evidence>
<evidence type="ECO:0000256" key="5">
    <source>
        <dbReference type="ARBA" id="ARBA00022448"/>
    </source>
</evidence>
<dbReference type="PANTHER" id="PTHR13327">
    <property type="entry name" value="NADH-UBIQUINONE OXIDOREDUCTASE ESSS SUBUNIT, MITOCHONDRIAL PRECURSOR"/>
    <property type="match status" value="1"/>
</dbReference>
<evidence type="ECO:0000256" key="4">
    <source>
        <dbReference type="ARBA" id="ARBA00018632"/>
    </source>
</evidence>
<gene>
    <name evidence="18" type="ORF">Pcinc_003841</name>
</gene>
<accession>A0AAE1GII4</accession>
<comment type="subcellular location">
    <subcellularLocation>
        <location evidence="2">Mitochondrion inner membrane</location>
        <topology evidence="2">Single-pass membrane protein</topology>
    </subcellularLocation>
</comment>
<comment type="similarity">
    <text evidence="3">Belongs to the complex I NDUFB11 subunit family.</text>
</comment>
<dbReference type="Proteomes" id="UP001286313">
    <property type="component" value="Unassembled WGS sequence"/>
</dbReference>
<keyword evidence="7 17" id="KW-0812">Transmembrane</keyword>
<evidence type="ECO:0000256" key="14">
    <source>
        <dbReference type="ARBA" id="ARBA00030753"/>
    </source>
</evidence>
<evidence type="ECO:0000256" key="7">
    <source>
        <dbReference type="ARBA" id="ARBA00022692"/>
    </source>
</evidence>
<dbReference type="Pfam" id="PF10183">
    <property type="entry name" value="ESSS"/>
    <property type="match status" value="1"/>
</dbReference>
<dbReference type="GO" id="GO:0005743">
    <property type="term" value="C:mitochondrial inner membrane"/>
    <property type="evidence" value="ECO:0007669"/>
    <property type="project" value="UniProtKB-SubCell"/>
</dbReference>
<comment type="subunit">
    <text evidence="16">Complex I is composed of 45 different subunits. Interacts with BCAP31.</text>
</comment>
<evidence type="ECO:0000256" key="11">
    <source>
        <dbReference type="ARBA" id="ARBA00022989"/>
    </source>
</evidence>
<reference evidence="18" key="1">
    <citation type="submission" date="2023-10" db="EMBL/GenBank/DDBJ databases">
        <title>Genome assemblies of two species of porcelain crab, Petrolisthes cinctipes and Petrolisthes manimaculis (Anomura: Porcellanidae).</title>
        <authorList>
            <person name="Angst P."/>
        </authorList>
    </citation>
    <scope>NUCLEOTIDE SEQUENCE</scope>
    <source>
        <strain evidence="18">PB745_01</strain>
        <tissue evidence="18">Gill</tissue>
    </source>
</reference>
<evidence type="ECO:0000256" key="15">
    <source>
        <dbReference type="ARBA" id="ARBA00031387"/>
    </source>
</evidence>
<dbReference type="PANTHER" id="PTHR13327:SF0">
    <property type="entry name" value="NADH DEHYDROGENASE [UBIQUINONE] 1 BETA SUBCOMPLEX SUBUNIT 11, MITOCHONDRIAL"/>
    <property type="match status" value="1"/>
</dbReference>
<evidence type="ECO:0000313" key="19">
    <source>
        <dbReference type="Proteomes" id="UP001286313"/>
    </source>
</evidence>
<keyword evidence="11 17" id="KW-1133">Transmembrane helix</keyword>
<evidence type="ECO:0000256" key="16">
    <source>
        <dbReference type="ARBA" id="ARBA00046528"/>
    </source>
</evidence>
<proteinExistence type="inferred from homology"/>
<dbReference type="EMBL" id="JAWQEG010000268">
    <property type="protein sequence ID" value="KAK3892309.1"/>
    <property type="molecule type" value="Genomic_DNA"/>
</dbReference>
<comment type="caution">
    <text evidence="18">The sequence shown here is derived from an EMBL/GenBank/DDBJ whole genome shotgun (WGS) entry which is preliminary data.</text>
</comment>
<evidence type="ECO:0000256" key="10">
    <source>
        <dbReference type="ARBA" id="ARBA00022982"/>
    </source>
</evidence>
<keyword evidence="19" id="KW-1185">Reference proteome</keyword>
<dbReference type="AlphaFoldDB" id="A0AAE1GII4"/>
<protein>
    <recommendedName>
        <fullName evidence="4">NADH dehydrogenase [ubiquinone] 1 beta subcomplex subunit 11, mitochondrial</fullName>
    </recommendedName>
    <alternativeName>
        <fullName evidence="15">Complex I-ESSS</fullName>
    </alternativeName>
    <alternativeName>
        <fullName evidence="14">NADH-ubiquinone oxidoreductase ESSS subunit</fullName>
    </alternativeName>
</protein>
<organism evidence="18 19">
    <name type="scientific">Petrolisthes cinctipes</name>
    <name type="common">Flat porcelain crab</name>
    <dbReference type="NCBI Taxonomy" id="88211"/>
    <lineage>
        <taxon>Eukaryota</taxon>
        <taxon>Metazoa</taxon>
        <taxon>Ecdysozoa</taxon>
        <taxon>Arthropoda</taxon>
        <taxon>Crustacea</taxon>
        <taxon>Multicrustacea</taxon>
        <taxon>Malacostraca</taxon>
        <taxon>Eumalacostraca</taxon>
        <taxon>Eucarida</taxon>
        <taxon>Decapoda</taxon>
        <taxon>Pleocyemata</taxon>
        <taxon>Anomura</taxon>
        <taxon>Galatheoidea</taxon>
        <taxon>Porcellanidae</taxon>
        <taxon>Petrolisthes</taxon>
    </lineage>
</organism>
<sequence>MSGLVRIGSSLIRQQQQQQQWRLLITPYNLTKTTTVGSLRFITTSKRNKDTSTLVGEPTITTTTTTTSQQQQSKNWVNWGFDIDSEQEDNTLMHLTFFFSVTLCIITTGFVWAYLPDYRMLDWAQREAFLQLRHREVEGLPLIDPNLVPLGNIDLPSDEDLGNTEVII</sequence>
<evidence type="ECO:0000256" key="12">
    <source>
        <dbReference type="ARBA" id="ARBA00023128"/>
    </source>
</evidence>
<name>A0AAE1GII4_PETCI</name>
<evidence type="ECO:0000256" key="1">
    <source>
        <dbReference type="ARBA" id="ARBA00003195"/>
    </source>
</evidence>
<keyword evidence="9" id="KW-0809">Transit peptide</keyword>
<dbReference type="InterPro" id="IPR019329">
    <property type="entry name" value="NADH_UbQ_OxRdtase_ESSS_su"/>
</dbReference>
<keyword evidence="12" id="KW-0496">Mitochondrion</keyword>
<keyword evidence="8" id="KW-0999">Mitochondrion inner membrane</keyword>
<comment type="function">
    <text evidence="1">Accessory subunit of the mitochondrial membrane respiratory chain NADH dehydrogenase (Complex I), that is believed not to be involved in catalysis. Complex I functions in the transfer of electrons from NADH to the respiratory chain. The immediate electron acceptor for the enzyme is believed to be ubiquinone.</text>
</comment>
<evidence type="ECO:0000256" key="2">
    <source>
        <dbReference type="ARBA" id="ARBA00004434"/>
    </source>
</evidence>
<evidence type="ECO:0000313" key="18">
    <source>
        <dbReference type="EMBL" id="KAK3892309.1"/>
    </source>
</evidence>
<evidence type="ECO:0000256" key="9">
    <source>
        <dbReference type="ARBA" id="ARBA00022946"/>
    </source>
</evidence>
<keyword evidence="6" id="KW-0679">Respiratory chain</keyword>